<feature type="compositionally biased region" description="Polar residues" evidence="5">
    <location>
        <begin position="1"/>
        <end position="25"/>
    </location>
</feature>
<evidence type="ECO:0000256" key="4">
    <source>
        <dbReference type="SAM" id="Coils"/>
    </source>
</evidence>
<reference evidence="9 10" key="1">
    <citation type="submission" date="2016-10" db="EMBL/GenBank/DDBJ databases">
        <authorList>
            <person name="Varghese N."/>
            <person name="Submissions S."/>
        </authorList>
    </citation>
    <scope>NUCLEOTIDE SEQUENCE [LARGE SCALE GENOMIC DNA]</scope>
    <source>
        <strain evidence="9 10">DSM 18839</strain>
    </source>
</reference>
<dbReference type="InterPro" id="IPR004089">
    <property type="entry name" value="MCPsignal_dom"/>
</dbReference>
<dbReference type="RefSeq" id="WP_093151226.1">
    <property type="nucleotide sequence ID" value="NZ_FNBW01000008.1"/>
</dbReference>
<keyword evidence="1 3" id="KW-0807">Transducer</keyword>
<evidence type="ECO:0000256" key="5">
    <source>
        <dbReference type="SAM" id="MobiDB-lite"/>
    </source>
</evidence>
<evidence type="ECO:0000256" key="1">
    <source>
        <dbReference type="ARBA" id="ARBA00023224"/>
    </source>
</evidence>
<evidence type="ECO:0000313" key="9">
    <source>
        <dbReference type="EMBL" id="SDF94872.1"/>
    </source>
</evidence>
<evidence type="ECO:0000256" key="3">
    <source>
        <dbReference type="PROSITE-ProRule" id="PRU00284"/>
    </source>
</evidence>
<evidence type="ECO:0000259" key="7">
    <source>
        <dbReference type="PROSITE" id="PS50111"/>
    </source>
</evidence>
<evidence type="ECO:0000259" key="8">
    <source>
        <dbReference type="PROSITE" id="PS50885"/>
    </source>
</evidence>
<organism evidence="9 10">
    <name type="scientific">Thalassobaculum litoreum DSM 18839</name>
    <dbReference type="NCBI Taxonomy" id="1123362"/>
    <lineage>
        <taxon>Bacteria</taxon>
        <taxon>Pseudomonadati</taxon>
        <taxon>Pseudomonadota</taxon>
        <taxon>Alphaproteobacteria</taxon>
        <taxon>Rhodospirillales</taxon>
        <taxon>Thalassobaculaceae</taxon>
        <taxon>Thalassobaculum</taxon>
    </lineage>
</organism>
<dbReference type="Pfam" id="PF00672">
    <property type="entry name" value="HAMP"/>
    <property type="match status" value="1"/>
</dbReference>
<feature type="transmembrane region" description="Helical" evidence="6">
    <location>
        <begin position="37"/>
        <end position="59"/>
    </location>
</feature>
<keyword evidence="4" id="KW-0175">Coiled coil</keyword>
<dbReference type="Gene3D" id="1.10.287.950">
    <property type="entry name" value="Methyl-accepting chemotaxis protein"/>
    <property type="match status" value="1"/>
</dbReference>
<feature type="domain" description="Methyl-accepting transducer" evidence="7">
    <location>
        <begin position="627"/>
        <end position="863"/>
    </location>
</feature>
<protein>
    <submittedName>
        <fullName evidence="9">Methyl-accepting chemotaxis protein</fullName>
    </submittedName>
</protein>
<dbReference type="OrthoDB" id="8476854at2"/>
<dbReference type="SUPFAM" id="SSF58104">
    <property type="entry name" value="Methyl-accepting chemotaxis protein (MCP) signaling domain"/>
    <property type="match status" value="1"/>
</dbReference>
<dbReference type="CDD" id="cd06225">
    <property type="entry name" value="HAMP"/>
    <property type="match status" value="1"/>
</dbReference>
<dbReference type="PANTHER" id="PTHR32089:SF112">
    <property type="entry name" value="LYSOZYME-LIKE PROTEIN-RELATED"/>
    <property type="match status" value="1"/>
</dbReference>
<dbReference type="PANTHER" id="PTHR32089">
    <property type="entry name" value="METHYL-ACCEPTING CHEMOTAXIS PROTEIN MCPB"/>
    <property type="match status" value="1"/>
</dbReference>
<proteinExistence type="inferred from homology"/>
<evidence type="ECO:0000313" key="10">
    <source>
        <dbReference type="Proteomes" id="UP000198615"/>
    </source>
</evidence>
<keyword evidence="6" id="KW-0812">Transmembrane</keyword>
<dbReference type="PROSITE" id="PS50111">
    <property type="entry name" value="CHEMOTAXIS_TRANSDUC_2"/>
    <property type="match status" value="1"/>
</dbReference>
<feature type="coiled-coil region" evidence="4">
    <location>
        <begin position="99"/>
        <end position="130"/>
    </location>
</feature>
<dbReference type="AlphaFoldDB" id="A0A8G2BIT8"/>
<dbReference type="InterPro" id="IPR038188">
    <property type="entry name" value="TorS_sensor_sf"/>
</dbReference>
<dbReference type="SMART" id="SM00283">
    <property type="entry name" value="MA"/>
    <property type="match status" value="1"/>
</dbReference>
<evidence type="ECO:0000256" key="2">
    <source>
        <dbReference type="ARBA" id="ARBA00029447"/>
    </source>
</evidence>
<evidence type="ECO:0000256" key="6">
    <source>
        <dbReference type="SAM" id="Phobius"/>
    </source>
</evidence>
<name>A0A8G2BIT8_9PROT</name>
<dbReference type="InterPro" id="IPR003660">
    <property type="entry name" value="HAMP_dom"/>
</dbReference>
<dbReference type="SMART" id="SM00304">
    <property type="entry name" value="HAMP"/>
    <property type="match status" value="1"/>
</dbReference>
<dbReference type="Proteomes" id="UP000198615">
    <property type="component" value="Unassembled WGS sequence"/>
</dbReference>
<accession>A0A8G2BIT8</accession>
<dbReference type="Gene3D" id="6.10.340.10">
    <property type="match status" value="1"/>
</dbReference>
<dbReference type="GO" id="GO:0007165">
    <property type="term" value="P:signal transduction"/>
    <property type="evidence" value="ECO:0007669"/>
    <property type="project" value="UniProtKB-KW"/>
</dbReference>
<keyword evidence="6" id="KW-1133">Transmembrane helix</keyword>
<feature type="domain" description="HAMP" evidence="8">
    <location>
        <begin position="534"/>
        <end position="586"/>
    </location>
</feature>
<dbReference type="GO" id="GO:0016020">
    <property type="term" value="C:membrane"/>
    <property type="evidence" value="ECO:0007669"/>
    <property type="project" value="InterPro"/>
</dbReference>
<sequence>MSVTGTAQLDSENSSGTDESQQSAPGKTGGFGIAGRLGTAFAATTLLTVLTAGVAWFAFSNVESTLTIVTDEAMPAVTSSLELAASSSAVAAAAPSLVSAKTDEERQAIRDELATKQQELAARLQDLQTTGADVSALTELADTLSQAMTDLDSAVLRRVDAKARLGQAIQNVSEVNNQFQNDVQPMIAEASERMVKTGEEAIEATTSTVGELLGTHMTALKDILTLAGTGQKMLGMLARVASTVDLELLAREEAKFKDLATEMQYSVTSAPDTEDGNRFRDAALELIARGTGEDSAFEIRRKEINWVELTPEQFDAVQRQREELDAALPAIAEAFEKSVNPLVGEAQRNMAFAGRDLAIGSRKLIGGLVQDDVREFQLMLEAAATSNLIIGTLNAAAGAESERHLDSISLEFAMALTMLTDIQKEASGIERLSGLLPSLNAILELGNDDDGVFERRKAMLMAENDADAALARARDVSGAFGTAVAQMVDAATESAHATADAAKQTINESRMMILALAAASVVAAILIGLIVVWRGVVRRLTSLAGVMRRLADGELDVEVDTSGSDEISTMAGTVQVFRDSAKEVERLRADQIESERRASEERQRQRVELADAFESRVKGIVDRLGTASRGMADTAKKMAAGAGDVRERSTAGVGAAQQTSSNVQTVAAAAEELSASIVEISNKVSESSARARVAADQADATNRTVETLEQSTNRIGTVVTLIQDIAEQTNLLALNATIEAARAGEAGKGFAVVASEVKSLASQTGKATEEITIQIKSVQDGVAAAVTAIREVSEAIREIDGHVTAIAGAVEEQGASTQEIARSSQEAATGTDDVTRTIEMVSTVANDTGHQAEEVLSSATLLAEDSSVLDREVENFLTQVRGGGQN</sequence>
<dbReference type="Gene3D" id="1.20.58.920">
    <property type="match status" value="2"/>
</dbReference>
<gene>
    <name evidence="9" type="ORF">SAMN05660686_02862</name>
</gene>
<comment type="caution">
    <text evidence="9">The sequence shown here is derived from an EMBL/GenBank/DDBJ whole genome shotgun (WGS) entry which is preliminary data.</text>
</comment>
<keyword evidence="6" id="KW-0472">Membrane</keyword>
<feature type="transmembrane region" description="Helical" evidence="6">
    <location>
        <begin position="511"/>
        <end position="533"/>
    </location>
</feature>
<dbReference type="Pfam" id="PF00015">
    <property type="entry name" value="MCPsignal"/>
    <property type="match status" value="1"/>
</dbReference>
<dbReference type="Pfam" id="PF21689">
    <property type="entry name" value="TorS_sensor_domain"/>
    <property type="match status" value="1"/>
</dbReference>
<comment type="similarity">
    <text evidence="2">Belongs to the methyl-accepting chemotaxis (MCP) protein family.</text>
</comment>
<dbReference type="EMBL" id="FNBW01000008">
    <property type="protein sequence ID" value="SDF94872.1"/>
    <property type="molecule type" value="Genomic_DNA"/>
</dbReference>
<dbReference type="PROSITE" id="PS50885">
    <property type="entry name" value="HAMP"/>
    <property type="match status" value="1"/>
</dbReference>
<feature type="region of interest" description="Disordered" evidence="5">
    <location>
        <begin position="1"/>
        <end position="28"/>
    </location>
</feature>
<keyword evidence="10" id="KW-1185">Reference proteome</keyword>